<accession>A0A918QZF4</accession>
<dbReference type="AlphaFoldDB" id="A0A918QZF4"/>
<dbReference type="EMBL" id="BMWZ01000002">
    <property type="protein sequence ID" value="GGZ74373.1"/>
    <property type="molecule type" value="Genomic_DNA"/>
</dbReference>
<proteinExistence type="predicted"/>
<comment type="caution">
    <text evidence="1">The sequence shown here is derived from an EMBL/GenBank/DDBJ whole genome shotgun (WGS) entry which is preliminary data.</text>
</comment>
<protein>
    <submittedName>
        <fullName evidence="1">Uncharacterized protein</fullName>
    </submittedName>
</protein>
<evidence type="ECO:0000313" key="1">
    <source>
        <dbReference type="EMBL" id="GGZ74373.1"/>
    </source>
</evidence>
<reference evidence="1" key="2">
    <citation type="submission" date="2020-09" db="EMBL/GenBank/DDBJ databases">
        <authorList>
            <person name="Sun Q."/>
            <person name="Kim S."/>
        </authorList>
    </citation>
    <scope>NUCLEOTIDE SEQUENCE</scope>
    <source>
        <strain evidence="1">KCTC 12710</strain>
    </source>
</reference>
<gene>
    <name evidence="1" type="primary">wbhW</name>
    <name evidence="1" type="ORF">GCM10007028_09620</name>
</gene>
<dbReference type="RefSeq" id="WP_189359642.1">
    <property type="nucleotide sequence ID" value="NZ_BMWZ01000002.1"/>
</dbReference>
<evidence type="ECO:0000313" key="2">
    <source>
        <dbReference type="Proteomes" id="UP000636004"/>
    </source>
</evidence>
<organism evidence="1 2">
    <name type="scientific">Algibacter mikhailovii</name>
    <dbReference type="NCBI Taxonomy" id="425498"/>
    <lineage>
        <taxon>Bacteria</taxon>
        <taxon>Pseudomonadati</taxon>
        <taxon>Bacteroidota</taxon>
        <taxon>Flavobacteriia</taxon>
        <taxon>Flavobacteriales</taxon>
        <taxon>Flavobacteriaceae</taxon>
        <taxon>Algibacter</taxon>
    </lineage>
</organism>
<keyword evidence="2" id="KW-1185">Reference proteome</keyword>
<name>A0A918QZF4_9FLAO</name>
<reference evidence="1" key="1">
    <citation type="journal article" date="2014" name="Int. J. Syst. Evol. Microbiol.">
        <title>Complete genome sequence of Corynebacterium casei LMG S-19264T (=DSM 44701T), isolated from a smear-ripened cheese.</title>
        <authorList>
            <consortium name="US DOE Joint Genome Institute (JGI-PGF)"/>
            <person name="Walter F."/>
            <person name="Albersmeier A."/>
            <person name="Kalinowski J."/>
            <person name="Ruckert C."/>
        </authorList>
    </citation>
    <scope>NUCLEOTIDE SEQUENCE</scope>
    <source>
        <strain evidence="1">KCTC 12710</strain>
    </source>
</reference>
<dbReference type="Proteomes" id="UP000636004">
    <property type="component" value="Unassembled WGS sequence"/>
</dbReference>
<sequence>MKITVVSLDNWGFNNYIVEALKAKGIETTSINFDDFKYQYPTVFHKVLNFFLKNVSKHNLKEIHLKHQLNKRIKKLPQQDKILVIKSDFLNESILRELKAKTNELVTFLNDSLSRCPKMKKNIDLFDQVFSFENKDCKNYGFKKINNFIYTEIDFSTNNSAKYEVFNISSIDKRKKSVVLFSNYFNLKNISYKIILYSTKPTDYFNNTKIDIIYKPYTILEMLDYLKQCKIVLDLQRPKQQGLSFRVFESLAYGKKLITINRDIVNYDFYKPENIHVIKDMNNISIPDSFFKTEAVKIDKNTLEKYHISEWVNSVFNLNNKQ</sequence>